<dbReference type="RefSeq" id="WP_080682290.1">
    <property type="nucleotide sequence ID" value="NZ_CP012672.1"/>
</dbReference>
<evidence type="ECO:0000313" key="2">
    <source>
        <dbReference type="Proteomes" id="UP000295497"/>
    </source>
</evidence>
<dbReference type="InterPro" id="IPR025455">
    <property type="entry name" value="DUF4276"/>
</dbReference>
<dbReference type="EMBL" id="CP012672">
    <property type="protein sequence ID" value="AUX33371.1"/>
    <property type="molecule type" value="Genomic_DNA"/>
</dbReference>
<organism evidence="1 2">
    <name type="scientific">Sorangium cellulosum</name>
    <name type="common">Polyangium cellulosum</name>
    <dbReference type="NCBI Taxonomy" id="56"/>
    <lineage>
        <taxon>Bacteria</taxon>
        <taxon>Pseudomonadati</taxon>
        <taxon>Myxococcota</taxon>
        <taxon>Polyangia</taxon>
        <taxon>Polyangiales</taxon>
        <taxon>Polyangiaceae</taxon>
        <taxon>Sorangium</taxon>
    </lineage>
</organism>
<dbReference type="AlphaFoldDB" id="A0A4P2QTK0"/>
<proteinExistence type="predicted"/>
<dbReference type="Proteomes" id="UP000295497">
    <property type="component" value="Chromosome"/>
</dbReference>
<name>A0A4P2QTK0_SORCE</name>
<dbReference type="Pfam" id="PF14103">
    <property type="entry name" value="DUF4276"/>
    <property type="match status" value="1"/>
</dbReference>
<evidence type="ECO:0008006" key="3">
    <source>
        <dbReference type="Google" id="ProtNLM"/>
    </source>
</evidence>
<protein>
    <recommendedName>
        <fullName evidence="3">DUF4276 family protein</fullName>
    </recommendedName>
</protein>
<accession>A0A4P2QTK0</accession>
<reference evidence="1 2" key="1">
    <citation type="submission" date="2015-09" db="EMBL/GenBank/DDBJ databases">
        <title>Sorangium comparison.</title>
        <authorList>
            <person name="Zaburannyi N."/>
            <person name="Bunk B."/>
            <person name="Overmann J."/>
            <person name="Mueller R."/>
        </authorList>
    </citation>
    <scope>NUCLEOTIDE SEQUENCE [LARGE SCALE GENOMIC DNA]</scope>
    <source>
        <strain evidence="1 2">So ce836</strain>
    </source>
</reference>
<gene>
    <name evidence="1" type="ORF">SOCE836_055300</name>
</gene>
<sequence>MTMGKAYLIVEGHGEVGAARNLVIRLWADLGLRHAVWGAPKRGKALNTRAGVLQACELLRSERDCSLALLLRDEDDGCPATAGPETAAWVTAASLPFPAAVVLAHREFEAWFLPCIHLMAGREIRPGVRIAEGTTCPENPESIRDVKGWLSERFPPGKTYKPTLDQLRLTQWIDFGVLRASQARSFRTLENALRFLAAPGALGVYPPPRP</sequence>
<evidence type="ECO:0000313" key="1">
    <source>
        <dbReference type="EMBL" id="AUX33371.1"/>
    </source>
</evidence>